<dbReference type="EMBL" id="BQXS01003360">
    <property type="protein sequence ID" value="GKT34107.1"/>
    <property type="molecule type" value="Genomic_DNA"/>
</dbReference>
<proteinExistence type="predicted"/>
<organism evidence="1 2">
    <name type="scientific">Aduncisulcus paluster</name>
    <dbReference type="NCBI Taxonomy" id="2918883"/>
    <lineage>
        <taxon>Eukaryota</taxon>
        <taxon>Metamonada</taxon>
        <taxon>Carpediemonas-like organisms</taxon>
        <taxon>Aduncisulcus</taxon>
    </lineage>
</organism>
<dbReference type="Proteomes" id="UP001057375">
    <property type="component" value="Unassembled WGS sequence"/>
</dbReference>
<comment type="caution">
    <text evidence="1">The sequence shown here is derived from an EMBL/GenBank/DDBJ whole genome shotgun (WGS) entry which is preliminary data.</text>
</comment>
<evidence type="ECO:0000313" key="1">
    <source>
        <dbReference type="EMBL" id="GKT34107.1"/>
    </source>
</evidence>
<evidence type="ECO:0008006" key="3">
    <source>
        <dbReference type="Google" id="ProtNLM"/>
    </source>
</evidence>
<protein>
    <recommendedName>
        <fullName evidence="3">Helix-turn-helix domain-containing protein</fullName>
    </recommendedName>
</protein>
<evidence type="ECO:0000313" key="2">
    <source>
        <dbReference type="Proteomes" id="UP001057375"/>
    </source>
</evidence>
<sequence>MLTDMSDLAAANLDDAVSSTDPAVGLRAVQALRRLCERLEAIHVTNARNQGWSWQAIAEALEVSRQAFQKSAKVAVVLSQEEAREMDESRIGAEH</sequence>
<feature type="non-terminal residue" evidence="1">
    <location>
        <position position="95"/>
    </location>
</feature>
<keyword evidence="2" id="KW-1185">Reference proteome</keyword>
<reference evidence="1" key="1">
    <citation type="submission" date="2022-03" db="EMBL/GenBank/DDBJ databases">
        <title>Draft genome sequence of Aduncisulcus paluster, a free-living microaerophilic Fornicata.</title>
        <authorList>
            <person name="Yuyama I."/>
            <person name="Kume K."/>
            <person name="Tamura T."/>
            <person name="Inagaki Y."/>
            <person name="Hashimoto T."/>
        </authorList>
    </citation>
    <scope>NUCLEOTIDE SEQUENCE</scope>
    <source>
        <strain evidence="1">NY0171</strain>
    </source>
</reference>
<gene>
    <name evidence="1" type="ORF">ADUPG1_002741</name>
</gene>
<name>A0ABQ5KNM1_9EUKA</name>
<accession>A0ABQ5KNM1</accession>